<dbReference type="EMBL" id="JBEDNZ010000015">
    <property type="protein sequence ID" value="KAL0828995.1"/>
    <property type="molecule type" value="Genomic_DNA"/>
</dbReference>
<evidence type="ECO:0000256" key="8">
    <source>
        <dbReference type="SAM" id="Phobius"/>
    </source>
</evidence>
<dbReference type="PANTHER" id="PTHR42643">
    <property type="entry name" value="IONOTROPIC RECEPTOR 20A-RELATED"/>
    <property type="match status" value="1"/>
</dbReference>
<dbReference type="InterPro" id="IPR052192">
    <property type="entry name" value="Insect_Ionotropic_Sensory_Rcpt"/>
</dbReference>
<dbReference type="PANTHER" id="PTHR42643:SF32">
    <property type="entry name" value="IONOTROPIC RECEPTOR 31A, ISOFORM C-RELATED"/>
    <property type="match status" value="1"/>
</dbReference>
<keyword evidence="4 8" id="KW-1133">Transmembrane helix</keyword>
<comment type="subcellular location">
    <subcellularLocation>
        <location evidence="1">Cell membrane</location>
        <topology evidence="1">Multi-pass membrane protein</topology>
    </subcellularLocation>
</comment>
<keyword evidence="3 8" id="KW-0812">Transmembrane</keyword>
<evidence type="ECO:0000256" key="5">
    <source>
        <dbReference type="ARBA" id="ARBA00023136"/>
    </source>
</evidence>
<evidence type="ECO:0000256" key="3">
    <source>
        <dbReference type="ARBA" id="ARBA00022692"/>
    </source>
</evidence>
<evidence type="ECO:0000313" key="9">
    <source>
        <dbReference type="EMBL" id="KAL0828995.1"/>
    </source>
</evidence>
<sequence length="398" mass="46337">MSDNKSVVVSTMYNCEEKDDLTTMIYNPAWRHNMIGCFLIEIIKSMYGLNVTYIIEPPDASHLNISRYVDLYALPFALSPQILKLAHPIQAVVNARYGFLVRRPHDIGLLNHYYSRPFTFNLWKFLFVVAVVVCAMFFLAAWWEKRLLGGLVECSIGLEMLLIVGGYCQHCPPVEAIFCSRRTAYFTFFLYSYIIYTVYTSNLLSHLVSDKENDIGLDYLEYGCFEFAVLENMKHLLSIDFEDNADSAIYKRLSAAETLKITPGLSALRWNRTALLSDYITVYPRIRAEFNDDEICELVEVDLNTDVRKYIFASRRFKYREKLKIGTLKAKESGILKKLTYYDHYHPLECETILHADVKIQHIFIPLLILAATYVVSFIIMLLERLHYRETKLWPYVN</sequence>
<comment type="caution">
    <text evidence="9">The sequence shown here is derived from an EMBL/GenBank/DDBJ whole genome shotgun (WGS) entry which is preliminary data.</text>
</comment>
<reference evidence="9 10" key="1">
    <citation type="submission" date="2024-06" db="EMBL/GenBank/DDBJ databases">
        <title>A chromosome-level genome assembly of beet webworm, Loxostege sticticalis.</title>
        <authorList>
            <person name="Zhang Y."/>
        </authorList>
    </citation>
    <scope>NUCLEOTIDE SEQUENCE [LARGE SCALE GENOMIC DNA]</scope>
    <source>
        <strain evidence="9">AQ028</strain>
        <tissue evidence="9">Male pupae</tissue>
    </source>
</reference>
<keyword evidence="5 8" id="KW-0472">Membrane</keyword>
<name>A0ABD0STG0_LOXSC</name>
<dbReference type="Gene3D" id="1.10.287.70">
    <property type="match status" value="1"/>
</dbReference>
<evidence type="ECO:0000256" key="7">
    <source>
        <dbReference type="ARBA" id="ARBA00023180"/>
    </source>
</evidence>
<gene>
    <name evidence="9" type="ORF">ABMA28_003872</name>
</gene>
<keyword evidence="6" id="KW-0675">Receptor</keyword>
<evidence type="ECO:0000256" key="4">
    <source>
        <dbReference type="ARBA" id="ARBA00022989"/>
    </source>
</evidence>
<evidence type="ECO:0000256" key="2">
    <source>
        <dbReference type="ARBA" id="ARBA00022475"/>
    </source>
</evidence>
<dbReference type="GO" id="GO:0005886">
    <property type="term" value="C:plasma membrane"/>
    <property type="evidence" value="ECO:0007669"/>
    <property type="project" value="UniProtKB-SubCell"/>
</dbReference>
<proteinExistence type="predicted"/>
<keyword evidence="7" id="KW-0325">Glycoprotein</keyword>
<dbReference type="Proteomes" id="UP001549921">
    <property type="component" value="Unassembled WGS sequence"/>
</dbReference>
<keyword evidence="2" id="KW-1003">Cell membrane</keyword>
<dbReference type="AlphaFoldDB" id="A0ABD0STG0"/>
<accession>A0ABD0STG0</accession>
<evidence type="ECO:0008006" key="11">
    <source>
        <dbReference type="Google" id="ProtNLM"/>
    </source>
</evidence>
<evidence type="ECO:0000313" key="10">
    <source>
        <dbReference type="Proteomes" id="UP001549921"/>
    </source>
</evidence>
<feature type="transmembrane region" description="Helical" evidence="8">
    <location>
        <begin position="122"/>
        <end position="143"/>
    </location>
</feature>
<organism evidence="9 10">
    <name type="scientific">Loxostege sticticalis</name>
    <name type="common">Beet webworm moth</name>
    <dbReference type="NCBI Taxonomy" id="481309"/>
    <lineage>
        <taxon>Eukaryota</taxon>
        <taxon>Metazoa</taxon>
        <taxon>Ecdysozoa</taxon>
        <taxon>Arthropoda</taxon>
        <taxon>Hexapoda</taxon>
        <taxon>Insecta</taxon>
        <taxon>Pterygota</taxon>
        <taxon>Neoptera</taxon>
        <taxon>Endopterygota</taxon>
        <taxon>Lepidoptera</taxon>
        <taxon>Glossata</taxon>
        <taxon>Ditrysia</taxon>
        <taxon>Pyraloidea</taxon>
        <taxon>Crambidae</taxon>
        <taxon>Pyraustinae</taxon>
        <taxon>Loxostege</taxon>
    </lineage>
</organism>
<feature type="transmembrane region" description="Helical" evidence="8">
    <location>
        <begin position="363"/>
        <end position="383"/>
    </location>
</feature>
<evidence type="ECO:0000256" key="1">
    <source>
        <dbReference type="ARBA" id="ARBA00004651"/>
    </source>
</evidence>
<evidence type="ECO:0000256" key="6">
    <source>
        <dbReference type="ARBA" id="ARBA00023170"/>
    </source>
</evidence>
<protein>
    <recommendedName>
        <fullName evidence="11">Ionotropic receptor</fullName>
    </recommendedName>
</protein>